<protein>
    <recommendedName>
        <fullName evidence="2">DUF218 domain-containing protein</fullName>
    </recommendedName>
</protein>
<dbReference type="InterPro" id="IPR055323">
    <property type="entry name" value="C57A10.07/YOR238W"/>
</dbReference>
<dbReference type="GO" id="GO:0005737">
    <property type="term" value="C:cytoplasm"/>
    <property type="evidence" value="ECO:0007669"/>
    <property type="project" value="TreeGrafter"/>
</dbReference>
<dbReference type="PANTHER" id="PTHR28110">
    <property type="entry name" value="TRANSMEMBRANE PROTEIN"/>
    <property type="match status" value="1"/>
</dbReference>
<dbReference type="PANTHER" id="PTHR28110:SF1">
    <property type="entry name" value="TRANSMEMBRANE PROTEIN"/>
    <property type="match status" value="1"/>
</dbReference>
<reference evidence="1" key="1">
    <citation type="journal article" date="2014" name="Front. Microbiol.">
        <title>High frequency of phylogenetically diverse reductive dehalogenase-homologous genes in deep subseafloor sedimentary metagenomes.</title>
        <authorList>
            <person name="Kawai M."/>
            <person name="Futagami T."/>
            <person name="Toyoda A."/>
            <person name="Takaki Y."/>
            <person name="Nishi S."/>
            <person name="Hori S."/>
            <person name="Arai W."/>
            <person name="Tsubouchi T."/>
            <person name="Morono Y."/>
            <person name="Uchiyama I."/>
            <person name="Ito T."/>
            <person name="Fujiyama A."/>
            <person name="Inagaki F."/>
            <person name="Takami H."/>
        </authorList>
    </citation>
    <scope>NUCLEOTIDE SEQUENCE</scope>
    <source>
        <strain evidence="1">Expedition CK06-06</strain>
    </source>
</reference>
<dbReference type="AlphaFoldDB" id="X1D536"/>
<comment type="caution">
    <text evidence="1">The sequence shown here is derived from an EMBL/GenBank/DDBJ whole genome shotgun (WGS) entry which is preliminary data.</text>
</comment>
<accession>X1D536</accession>
<evidence type="ECO:0000313" key="1">
    <source>
        <dbReference type="EMBL" id="GAH15866.1"/>
    </source>
</evidence>
<sequence length="150" mass="17633">QKSEAESHYELADQLKWFGAPNVALRARLEEFATDSFENLLFSIQLFGMLHRNGTFPRQVMVVGLRFKKRRYQLHAETIISLQHRNIPPFVFRYDDVNDIPDYVLEGGSRQGEELTLLQFRQWPLGDGGELLAKRQKRDPHGWYDKKPYP</sequence>
<name>X1D536_9ZZZZ</name>
<evidence type="ECO:0008006" key="2">
    <source>
        <dbReference type="Google" id="ProtNLM"/>
    </source>
</evidence>
<dbReference type="EMBL" id="BART01035589">
    <property type="protein sequence ID" value="GAH15866.1"/>
    <property type="molecule type" value="Genomic_DNA"/>
</dbReference>
<proteinExistence type="predicted"/>
<organism evidence="1">
    <name type="scientific">marine sediment metagenome</name>
    <dbReference type="NCBI Taxonomy" id="412755"/>
    <lineage>
        <taxon>unclassified sequences</taxon>
        <taxon>metagenomes</taxon>
        <taxon>ecological metagenomes</taxon>
    </lineage>
</organism>
<feature type="non-terminal residue" evidence="1">
    <location>
        <position position="1"/>
    </location>
</feature>
<gene>
    <name evidence="1" type="ORF">S01H4_60373</name>
</gene>